<evidence type="ECO:0000256" key="8">
    <source>
        <dbReference type="ARBA" id="ARBA00023273"/>
    </source>
</evidence>
<keyword evidence="6" id="KW-0969">Cilium</keyword>
<keyword evidence="7" id="KW-0206">Cytoskeleton</keyword>
<dbReference type="InterPro" id="IPR021897">
    <property type="entry name" value="FAP206"/>
</dbReference>
<evidence type="ECO:0000256" key="9">
    <source>
        <dbReference type="ARBA" id="ARBA00045321"/>
    </source>
</evidence>
<evidence type="ECO:0000313" key="11">
    <source>
        <dbReference type="Proteomes" id="UP001488805"/>
    </source>
</evidence>
<comment type="similarity">
    <text evidence="2">Belongs to the CFAP206 family.</text>
</comment>
<evidence type="ECO:0000256" key="6">
    <source>
        <dbReference type="ARBA" id="ARBA00023069"/>
    </source>
</evidence>
<dbReference type="GO" id="GO:0036064">
    <property type="term" value="C:ciliary basal body"/>
    <property type="evidence" value="ECO:0007669"/>
    <property type="project" value="TreeGrafter"/>
</dbReference>
<keyword evidence="5" id="KW-0970">Cilium biogenesis/degradation</keyword>
<comment type="caution">
    <text evidence="10">The sequence shown here is derived from an EMBL/GenBank/DDBJ whole genome shotgun (WGS) entry which is preliminary data.</text>
</comment>
<dbReference type="GO" id="GO:0003356">
    <property type="term" value="P:regulation of cilium beat frequency"/>
    <property type="evidence" value="ECO:0007669"/>
    <property type="project" value="TreeGrafter"/>
</dbReference>
<evidence type="ECO:0000256" key="4">
    <source>
        <dbReference type="ARBA" id="ARBA00022490"/>
    </source>
</evidence>
<evidence type="ECO:0000256" key="2">
    <source>
        <dbReference type="ARBA" id="ARBA00010500"/>
    </source>
</evidence>
<keyword evidence="4" id="KW-0963">Cytoplasm</keyword>
<accession>A0AAW1FBE7</accession>
<sequence>MSVETSRARASVIKTIIGEIVQQCALRGHVVTDTLVAFMVNAVLLDPRNGFNVDRTLTEQDVQKLEELCLDKLMDQCSPSLDTIKMQMYFDMNYTSRREFLEEIHRVAESRPSALSREITDSRVKTPDESDALYRKIVAYVQLRSGMGSPTDDNALHEAAAALQSVFPQTELGAFVALLKRDKEQQLNELAMVVTGIRLFYKAGTQGGEETDLRELMPAALNEALPATSGSVENELSVSQTAAWKYTAVLEKLADYDSEPGGRDVPVVLLKQALYNLRQHEVFLKMLLSDACLCAKHVEILQTELSSQMKLLKETVKSQTAVLTAKVSPLFKSLSQLWSGLQDEAELLNILSNIMHNLQPFVASQAKMVSEAHLDGLLEASEVKTDDQRMAESSDESIVPAEMKTQEWLLPETTASLNELPLQYNGVCGYTLVDRDGLLLPGNPHIGVLQHKEKLYVFSSKEAALKFASSPDDFIAEVAEKAKHSPELIQLLKLHQELCCVSPDSEIQPEESLLVKPVTRCESGTQTDVHPVETNIVKSYEWNEWELRRKAIKLADLRTRVTHSVQTDMSHMRRENVSQTWLPKNAACQSKRDGESNVPKPQVYLAGLRGQRDGRVVKTDLTRPVDE</sequence>
<dbReference type="GO" id="GO:0007288">
    <property type="term" value="P:sperm axoneme assembly"/>
    <property type="evidence" value="ECO:0007669"/>
    <property type="project" value="TreeGrafter"/>
</dbReference>
<keyword evidence="8" id="KW-0966">Cell projection</keyword>
<dbReference type="PANTHER" id="PTHR21442:SF0">
    <property type="entry name" value="CILIA- AND FLAGELLA-ASSOCIATED PROTEIN 206"/>
    <property type="match status" value="1"/>
</dbReference>
<reference evidence="10 11" key="1">
    <citation type="journal article" date="2024" name="Genome Biol. Evol.">
        <title>Chromosome-level genome assembly of the viviparous eelpout Zoarces viviparus.</title>
        <authorList>
            <person name="Fuhrmann N."/>
            <person name="Brasseur M.V."/>
            <person name="Bakowski C.E."/>
            <person name="Podsiadlowski L."/>
            <person name="Prost S."/>
            <person name="Krehenwinkel H."/>
            <person name="Mayer C."/>
        </authorList>
    </citation>
    <scope>NUCLEOTIDE SEQUENCE [LARGE SCALE GENOMIC DNA]</scope>
    <source>
        <strain evidence="10">NO-MEL_2022_Ind0_liver</strain>
    </source>
</reference>
<keyword evidence="11" id="KW-1185">Reference proteome</keyword>
<gene>
    <name evidence="10" type="ORF">VZT92_011243</name>
</gene>
<dbReference type="Pfam" id="PF12018">
    <property type="entry name" value="FAP206"/>
    <property type="match status" value="1"/>
</dbReference>
<dbReference type="PANTHER" id="PTHR21442">
    <property type="entry name" value="CILIA- AND FLAGELLA-ASSOCIATED PROTEIN 206"/>
    <property type="match status" value="1"/>
</dbReference>
<evidence type="ECO:0000256" key="3">
    <source>
        <dbReference type="ARBA" id="ARBA00021602"/>
    </source>
</evidence>
<evidence type="ECO:0000256" key="7">
    <source>
        <dbReference type="ARBA" id="ARBA00023212"/>
    </source>
</evidence>
<name>A0AAW1FBE7_ZOAVI</name>
<evidence type="ECO:0000256" key="5">
    <source>
        <dbReference type="ARBA" id="ARBA00022794"/>
    </source>
</evidence>
<dbReference type="AlphaFoldDB" id="A0AAW1FBE7"/>
<organism evidence="10 11">
    <name type="scientific">Zoarces viviparus</name>
    <name type="common">Viviparous eelpout</name>
    <name type="synonym">Blennius viviparus</name>
    <dbReference type="NCBI Taxonomy" id="48416"/>
    <lineage>
        <taxon>Eukaryota</taxon>
        <taxon>Metazoa</taxon>
        <taxon>Chordata</taxon>
        <taxon>Craniata</taxon>
        <taxon>Vertebrata</taxon>
        <taxon>Euteleostomi</taxon>
        <taxon>Actinopterygii</taxon>
        <taxon>Neopterygii</taxon>
        <taxon>Teleostei</taxon>
        <taxon>Neoteleostei</taxon>
        <taxon>Acanthomorphata</taxon>
        <taxon>Eupercaria</taxon>
        <taxon>Perciformes</taxon>
        <taxon>Cottioidei</taxon>
        <taxon>Zoarcales</taxon>
        <taxon>Zoarcidae</taxon>
        <taxon>Zoarcinae</taxon>
        <taxon>Zoarces</taxon>
    </lineage>
</organism>
<evidence type="ECO:0000256" key="1">
    <source>
        <dbReference type="ARBA" id="ARBA00004430"/>
    </source>
</evidence>
<dbReference type="EMBL" id="JBCEZU010000089">
    <property type="protein sequence ID" value="KAK9531841.1"/>
    <property type="molecule type" value="Genomic_DNA"/>
</dbReference>
<comment type="subcellular location">
    <subcellularLocation>
        <location evidence="1">Cytoplasm</location>
        <location evidence="1">Cytoskeleton</location>
        <location evidence="1">Cilium axoneme</location>
    </subcellularLocation>
</comment>
<protein>
    <recommendedName>
        <fullName evidence="3">Cilia- and flagella-associated protein 206</fullName>
    </recommendedName>
</protein>
<comment type="function">
    <text evidence="9">Essential for sperm motility and is involved in the regulation of the beating frequency of motile cilia on the epithelial cells of the respiratory tract. Required for the establishment of radial spokes in sperm flagella.</text>
</comment>
<dbReference type="GO" id="GO:0005930">
    <property type="term" value="C:axoneme"/>
    <property type="evidence" value="ECO:0007669"/>
    <property type="project" value="UniProtKB-SubCell"/>
</dbReference>
<dbReference type="Proteomes" id="UP001488805">
    <property type="component" value="Unassembled WGS sequence"/>
</dbReference>
<dbReference type="GO" id="GO:1901317">
    <property type="term" value="P:regulation of flagellated sperm motility"/>
    <property type="evidence" value="ECO:0007669"/>
    <property type="project" value="TreeGrafter"/>
</dbReference>
<evidence type="ECO:0000313" key="10">
    <source>
        <dbReference type="EMBL" id="KAK9531841.1"/>
    </source>
</evidence>
<proteinExistence type="inferred from homology"/>